<feature type="region of interest" description="Disordered" evidence="2">
    <location>
        <begin position="1"/>
        <end position="162"/>
    </location>
</feature>
<feature type="coiled-coil region" evidence="1">
    <location>
        <begin position="176"/>
        <end position="336"/>
    </location>
</feature>
<feature type="region of interest" description="Disordered" evidence="2">
    <location>
        <begin position="368"/>
        <end position="397"/>
    </location>
</feature>
<keyword evidence="4" id="KW-1185">Reference proteome</keyword>
<evidence type="ECO:0000313" key="4">
    <source>
        <dbReference type="Proteomes" id="UP001610432"/>
    </source>
</evidence>
<accession>A0ABR4LLS0</accession>
<evidence type="ECO:0000313" key="3">
    <source>
        <dbReference type="EMBL" id="KAL2865494.1"/>
    </source>
</evidence>
<protein>
    <submittedName>
        <fullName evidence="3">Uncharacterized protein</fullName>
    </submittedName>
</protein>
<dbReference type="EMBL" id="JBFXLQ010000031">
    <property type="protein sequence ID" value="KAL2865494.1"/>
    <property type="molecule type" value="Genomic_DNA"/>
</dbReference>
<feature type="compositionally biased region" description="Basic and acidic residues" evidence="2">
    <location>
        <begin position="71"/>
        <end position="91"/>
    </location>
</feature>
<evidence type="ECO:0000256" key="1">
    <source>
        <dbReference type="SAM" id="Coils"/>
    </source>
</evidence>
<evidence type="ECO:0000256" key="2">
    <source>
        <dbReference type="SAM" id="MobiDB-lite"/>
    </source>
</evidence>
<dbReference type="GeneID" id="98140204"/>
<comment type="caution">
    <text evidence="3">The sequence shown here is derived from an EMBL/GenBank/DDBJ whole genome shotgun (WGS) entry which is preliminary data.</text>
</comment>
<dbReference type="RefSeq" id="XP_070884473.1">
    <property type="nucleotide sequence ID" value="XM_071025132.1"/>
</dbReference>
<organism evidence="3 4">
    <name type="scientific">Aspergillus lucknowensis</name>
    <dbReference type="NCBI Taxonomy" id="176173"/>
    <lineage>
        <taxon>Eukaryota</taxon>
        <taxon>Fungi</taxon>
        <taxon>Dikarya</taxon>
        <taxon>Ascomycota</taxon>
        <taxon>Pezizomycotina</taxon>
        <taxon>Eurotiomycetes</taxon>
        <taxon>Eurotiomycetidae</taxon>
        <taxon>Eurotiales</taxon>
        <taxon>Aspergillaceae</taxon>
        <taxon>Aspergillus</taxon>
        <taxon>Aspergillus subgen. Nidulantes</taxon>
    </lineage>
</organism>
<feature type="compositionally biased region" description="Polar residues" evidence="2">
    <location>
        <begin position="38"/>
        <end position="54"/>
    </location>
</feature>
<reference evidence="3 4" key="1">
    <citation type="submission" date="2024-07" db="EMBL/GenBank/DDBJ databases">
        <title>Section-level genome sequencing and comparative genomics of Aspergillus sections Usti and Cavernicolus.</title>
        <authorList>
            <consortium name="Lawrence Berkeley National Laboratory"/>
            <person name="Nybo J.L."/>
            <person name="Vesth T.C."/>
            <person name="Theobald S."/>
            <person name="Frisvad J.C."/>
            <person name="Larsen T.O."/>
            <person name="Kjaerboelling I."/>
            <person name="Rothschild-Mancinelli K."/>
            <person name="Lyhne E.K."/>
            <person name="Kogle M.E."/>
            <person name="Barry K."/>
            <person name="Clum A."/>
            <person name="Na H."/>
            <person name="Ledsgaard L."/>
            <person name="Lin J."/>
            <person name="Lipzen A."/>
            <person name="Kuo A."/>
            <person name="Riley R."/>
            <person name="Mondo S."/>
            <person name="Labutti K."/>
            <person name="Haridas S."/>
            <person name="Pangalinan J."/>
            <person name="Salamov A.A."/>
            <person name="Simmons B.A."/>
            <person name="Magnuson J.K."/>
            <person name="Chen J."/>
            <person name="Drula E."/>
            <person name="Henrissat B."/>
            <person name="Wiebenga A."/>
            <person name="Lubbers R.J."/>
            <person name="Gomes A.C."/>
            <person name="Macurrencykelacurrency M.R."/>
            <person name="Stajich J."/>
            <person name="Grigoriev I.V."/>
            <person name="Mortensen U.H."/>
            <person name="De Vries R.P."/>
            <person name="Baker S.E."/>
            <person name="Andersen M.R."/>
        </authorList>
    </citation>
    <scope>NUCLEOTIDE SEQUENCE [LARGE SCALE GENOMIC DNA]</scope>
    <source>
        <strain evidence="3 4">CBS 449.75</strain>
    </source>
</reference>
<proteinExistence type="predicted"/>
<name>A0ABR4LLS0_9EURO</name>
<gene>
    <name evidence="3" type="ORF">BJX67DRAFT_175451</name>
</gene>
<keyword evidence="1" id="KW-0175">Coiled coil</keyword>
<feature type="compositionally biased region" description="Basic and acidic residues" evidence="2">
    <location>
        <begin position="371"/>
        <end position="397"/>
    </location>
</feature>
<dbReference type="Proteomes" id="UP001610432">
    <property type="component" value="Unassembled WGS sequence"/>
</dbReference>
<sequence>MHRHRRYSITDSESEYSESDISMMEVPRKHYRRRSVSRTRLSPSYSNTYLSPNTLHEDVRIHRSASTGARRTREERERRERDRDRLERDRVQPTAVIVDIKNDSRNTSSNKNRKQHRHLEDTTYLDISDDETILRRQQRRRPRASTSVSRSRDASPLNPARDYDLLIDQRMLERNDQRQDLELLRQQQEIERLERELARHRGDHEIRLLKEEEDRYEDDISDRLRRLQHYEESERLEEEKRKAERRIRLQRLEKAEREAAEQEEVRQKLRYERLKELQRKIDEEEERERIKKEIKDEEARIALAESERKAKEAAMKQAAVEEWKLAEERRKIAEREAAARRDKEFRERLRLEFGYTEEEIEDIINKKHKKEGKEGKKKEEKKEEKKKEKEEEEKEERKATWIKVHRKHLIPETLIAYQLPWAFDELDGNYIIIKKWISEELQEELFNHTRRIREGKLVAQTSSTLTELKVNDRKKDKMYLVRKKSPSRRSWIFT</sequence>